<gene>
    <name evidence="1" type="ORF">MM415B02610_0012</name>
</gene>
<dbReference type="AlphaFoldDB" id="A0A6M3L7D7"/>
<accession>A0A6M3L7D7</accession>
<sequence length="262" mass="28154">MVKSIIHVPTIQKLGLVRGNIGAAYPFMALGIPPLDLVVWDDDFLGDTIRGDATAPGIYEVITGVDGAINILADQTNGVAEIRASDGNGGDNEYCGVSLPELAFLGDNYCGMAARIAIDTITTAKIEVGFTDVTTDAGFTNVLATPTFTANDACGWVFDTDDTGYWQAVGVKTTTAATKIEPSIAPVAATFEWLIVIVQGNNAKFYRLDENSNQTYESAWMTDAIEGGTKVCPWIFVQLRTDTIDRNVQLDRLVVWGNRTTG</sequence>
<dbReference type="EMBL" id="MT142822">
    <property type="protein sequence ID" value="QJA89088.1"/>
    <property type="molecule type" value="Genomic_DNA"/>
</dbReference>
<name>A0A6M3L7D7_9ZZZZ</name>
<proteinExistence type="predicted"/>
<reference evidence="1" key="1">
    <citation type="submission" date="2020-03" db="EMBL/GenBank/DDBJ databases">
        <title>The deep terrestrial virosphere.</title>
        <authorList>
            <person name="Holmfeldt K."/>
            <person name="Nilsson E."/>
            <person name="Simone D."/>
            <person name="Lopez-Fernandez M."/>
            <person name="Wu X."/>
            <person name="de Brujin I."/>
            <person name="Lundin D."/>
            <person name="Andersson A."/>
            <person name="Bertilsson S."/>
            <person name="Dopson M."/>
        </authorList>
    </citation>
    <scope>NUCLEOTIDE SEQUENCE</scope>
    <source>
        <strain evidence="1">MM415B02610</strain>
    </source>
</reference>
<evidence type="ECO:0000313" key="1">
    <source>
        <dbReference type="EMBL" id="QJA89088.1"/>
    </source>
</evidence>
<protein>
    <submittedName>
        <fullName evidence="1">Uncharacterized protein</fullName>
    </submittedName>
</protein>
<organism evidence="1">
    <name type="scientific">viral metagenome</name>
    <dbReference type="NCBI Taxonomy" id="1070528"/>
    <lineage>
        <taxon>unclassified sequences</taxon>
        <taxon>metagenomes</taxon>
        <taxon>organismal metagenomes</taxon>
    </lineage>
</organism>